<keyword evidence="2" id="KW-1133">Transmembrane helix</keyword>
<comment type="caution">
    <text evidence="3">The sequence shown here is derived from an EMBL/GenBank/DDBJ whole genome shotgun (WGS) entry which is preliminary data.</text>
</comment>
<organism evidence="3 4">
    <name type="scientific">Candidatus Roizmanbacteria bacterium RIFCSPHIGHO2_12_FULL_42_10</name>
    <dbReference type="NCBI Taxonomy" id="1802053"/>
    <lineage>
        <taxon>Bacteria</taxon>
        <taxon>Candidatus Roizmaniibacteriota</taxon>
    </lineage>
</organism>
<reference evidence="3 4" key="1">
    <citation type="journal article" date="2016" name="Nat. Commun.">
        <title>Thousands of microbial genomes shed light on interconnected biogeochemical processes in an aquifer system.</title>
        <authorList>
            <person name="Anantharaman K."/>
            <person name="Brown C.T."/>
            <person name="Hug L.A."/>
            <person name="Sharon I."/>
            <person name="Castelle C.J."/>
            <person name="Probst A.J."/>
            <person name="Thomas B.C."/>
            <person name="Singh A."/>
            <person name="Wilkins M.J."/>
            <person name="Karaoz U."/>
            <person name="Brodie E.L."/>
            <person name="Williams K.H."/>
            <person name="Hubbard S.S."/>
            <person name="Banfield J.F."/>
        </authorList>
    </citation>
    <scope>NUCLEOTIDE SEQUENCE [LARGE SCALE GENOMIC DNA]</scope>
</reference>
<feature type="coiled-coil region" evidence="1">
    <location>
        <begin position="53"/>
        <end position="83"/>
    </location>
</feature>
<dbReference type="AlphaFoldDB" id="A0A1F7I5F4"/>
<evidence type="ECO:0000256" key="1">
    <source>
        <dbReference type="SAM" id="Coils"/>
    </source>
</evidence>
<evidence type="ECO:0000313" key="4">
    <source>
        <dbReference type="Proteomes" id="UP000178076"/>
    </source>
</evidence>
<accession>A0A1F7I5F4</accession>
<feature type="transmembrane region" description="Helical" evidence="2">
    <location>
        <begin position="20"/>
        <end position="49"/>
    </location>
</feature>
<evidence type="ECO:0000256" key="2">
    <source>
        <dbReference type="SAM" id="Phobius"/>
    </source>
</evidence>
<gene>
    <name evidence="3" type="ORF">A3F32_02740</name>
</gene>
<protein>
    <submittedName>
        <fullName evidence="3">Uncharacterized protein</fullName>
    </submittedName>
</protein>
<dbReference type="EMBL" id="MGAD01000018">
    <property type="protein sequence ID" value="OGK38502.1"/>
    <property type="molecule type" value="Genomic_DNA"/>
</dbReference>
<name>A0A1F7I5F4_9BACT</name>
<evidence type="ECO:0000313" key="3">
    <source>
        <dbReference type="EMBL" id="OGK38502.1"/>
    </source>
</evidence>
<proteinExistence type="predicted"/>
<dbReference type="Proteomes" id="UP000178076">
    <property type="component" value="Unassembled WGS sequence"/>
</dbReference>
<keyword evidence="2" id="KW-0472">Membrane</keyword>
<keyword evidence="2" id="KW-0812">Transmembrane</keyword>
<sequence>MTIKINLLQNQRDYKKLEDFFHLFRVGTVLVGFISLVSLIIIFAMGYYAQKSLSEAVQQKKSLVALIQKMEDKEAQILLIQEKIKAINNIINQTPDYAQQLETFLAFVPKATDSGQLRSILLDKYTAQAVVSFPHTQALTGFLDTIDQPFFQKTFTGVELSSISYSDPNKQLELQVYVGFKKQKN</sequence>
<keyword evidence="1" id="KW-0175">Coiled coil</keyword>